<evidence type="ECO:0000313" key="3">
    <source>
        <dbReference type="Proteomes" id="UP000183107"/>
    </source>
</evidence>
<evidence type="ECO:0000313" key="2">
    <source>
        <dbReference type="EMBL" id="SFO17829.1"/>
    </source>
</evidence>
<keyword evidence="1" id="KW-0812">Transmembrane</keyword>
<accession>A0A1I5F2H5</accession>
<dbReference type="InterPro" id="IPR008557">
    <property type="entry name" value="PhoX"/>
</dbReference>
<dbReference type="Gene3D" id="2.120.10.30">
    <property type="entry name" value="TolB, C-terminal domain"/>
    <property type="match status" value="1"/>
</dbReference>
<dbReference type="InterPro" id="IPR011042">
    <property type="entry name" value="6-blade_b-propeller_TolB-like"/>
</dbReference>
<name>A0A1I5F2H5_9PROT</name>
<keyword evidence="3" id="KW-1185">Reference proteome</keyword>
<keyword evidence="1" id="KW-0472">Membrane</keyword>
<reference evidence="3" key="1">
    <citation type="submission" date="2016-10" db="EMBL/GenBank/DDBJ databases">
        <authorList>
            <person name="Varghese N."/>
        </authorList>
    </citation>
    <scope>NUCLEOTIDE SEQUENCE [LARGE SCALE GENOMIC DNA]</scope>
    <source>
        <strain evidence="3">Nsp8</strain>
    </source>
</reference>
<sequence>MRNNEVLCRAAFFVPMKIKLLSNLRIPNRNARSNSVIVRSYSKGIFDPVNQLRARLRAAVLFSCDGCSIMSFHAMFKQKISRFIVVAILLVMATTAHATVADTHFAKFHASPGSVAAGSLPESSPFTFSSTSFSQVRIADRMSQLRLGEPNSGGWDMITANETGFDAGRYLFIPFETLEAGVQRMDLKTGLTTTLVQPGTQGFTKGDASRWAPWGGYLTAEESWEKGSTKGRLFELTNPTTATGGSDSNFVHRSIVPRVAHEGLAFDRENNLYFVDEFNGGSIYKYVPAQSTAPTGNEYFSAGQTFVLQINGGDNANAVGSFIWIPITDTAGGPIDGVSVMNADGTIDGRETAKMVKGTGYQRPEDMEIKTLANGDEMLFVATTATHQVYSINLDSNQVKLFVNRDTVDKSTGVSVGTALANPDNLAIDAAGNIYIVEDQPAGMADIWFARDADNDGVADSVARWASLSTVGAEATGLYFDKFDNNVAYVNVQHPDSLVDSTIMISAIPEPNLASAIPESGLPGPDPISAMPESNALSVLLSGMGLMALMGFIVLRRSVTSIS</sequence>
<dbReference type="SUPFAM" id="SSF63829">
    <property type="entry name" value="Calcium-dependent phosphotriesterase"/>
    <property type="match status" value="1"/>
</dbReference>
<protein>
    <submittedName>
        <fullName evidence="2">Uncharacterized protein</fullName>
    </submittedName>
</protein>
<dbReference type="PANTHER" id="PTHR35399">
    <property type="entry name" value="SLR8030 PROTEIN"/>
    <property type="match status" value="1"/>
</dbReference>
<dbReference type="AlphaFoldDB" id="A0A1I5F2H5"/>
<feature type="transmembrane region" description="Helical" evidence="1">
    <location>
        <begin position="80"/>
        <end position="100"/>
    </location>
</feature>
<gene>
    <name evidence="2" type="ORF">SAMN05216386_2847</name>
</gene>
<dbReference type="Pfam" id="PF05787">
    <property type="entry name" value="PhoX"/>
    <property type="match status" value="1"/>
</dbReference>
<organism evidence="2 3">
    <name type="scientific">Nitrosospira briensis</name>
    <dbReference type="NCBI Taxonomy" id="35799"/>
    <lineage>
        <taxon>Bacteria</taxon>
        <taxon>Pseudomonadati</taxon>
        <taxon>Pseudomonadota</taxon>
        <taxon>Betaproteobacteria</taxon>
        <taxon>Nitrosomonadales</taxon>
        <taxon>Nitrosomonadaceae</taxon>
        <taxon>Nitrosospira</taxon>
    </lineage>
</organism>
<feature type="transmembrane region" description="Helical" evidence="1">
    <location>
        <begin position="536"/>
        <end position="555"/>
    </location>
</feature>
<dbReference type="PANTHER" id="PTHR35399:SF2">
    <property type="entry name" value="DUF839 DOMAIN-CONTAINING PROTEIN"/>
    <property type="match status" value="1"/>
</dbReference>
<evidence type="ECO:0000256" key="1">
    <source>
        <dbReference type="SAM" id="Phobius"/>
    </source>
</evidence>
<dbReference type="Proteomes" id="UP000183107">
    <property type="component" value="Unassembled WGS sequence"/>
</dbReference>
<dbReference type="EMBL" id="FOVJ01000010">
    <property type="protein sequence ID" value="SFO17829.1"/>
    <property type="molecule type" value="Genomic_DNA"/>
</dbReference>
<keyword evidence="1" id="KW-1133">Transmembrane helix</keyword>
<proteinExistence type="predicted"/>